<protein>
    <submittedName>
        <fullName evidence="1">Uncharacterized protein</fullName>
    </submittedName>
</protein>
<evidence type="ECO:0000313" key="1">
    <source>
        <dbReference type="EMBL" id="KAF0252927.1"/>
    </source>
</evidence>
<accession>A0A7V8EE32</accession>
<reference evidence="1 2" key="1">
    <citation type="submission" date="2019-12" db="EMBL/GenBank/DDBJ databases">
        <authorList>
            <person name="Woiski C."/>
        </authorList>
    </citation>
    <scope>NUCLEOTIDE SEQUENCE [LARGE SCALE GENOMIC DNA]</scope>
    <source>
        <strain evidence="1 2">BOE100</strain>
    </source>
</reference>
<gene>
    <name evidence="1" type="ORF">GN299_21080</name>
</gene>
<evidence type="ECO:0000313" key="2">
    <source>
        <dbReference type="Proteomes" id="UP000442695"/>
    </source>
</evidence>
<dbReference type="AlphaFoldDB" id="A0A7V8EE32"/>
<comment type="caution">
    <text evidence="1">The sequence shown here is derived from an EMBL/GenBank/DDBJ whole genome shotgun (WGS) entry which is preliminary data.</text>
</comment>
<dbReference type="Proteomes" id="UP000442695">
    <property type="component" value="Unassembled WGS sequence"/>
</dbReference>
<organism evidence="1 2">
    <name type="scientific">Pseudomonas putida</name>
    <name type="common">Arthrobacter siderocapsulatus</name>
    <dbReference type="NCBI Taxonomy" id="303"/>
    <lineage>
        <taxon>Bacteria</taxon>
        <taxon>Pseudomonadati</taxon>
        <taxon>Pseudomonadota</taxon>
        <taxon>Gammaproteobacteria</taxon>
        <taxon>Pseudomonadales</taxon>
        <taxon>Pseudomonadaceae</taxon>
        <taxon>Pseudomonas</taxon>
    </lineage>
</organism>
<proteinExistence type="predicted"/>
<name>A0A7V8EE32_PSEPU</name>
<sequence length="232" mass="26624">MVNSVVSISEQAFFSIVTSALEAYKVEHQLENGDFAARVETYGHLWGYAQTSIGGQTMYRVVWADTCTAVTRDKGSISYGDAPQEIKQNFIDTFFPEVTFLGDYHSHPYSYQDDEIKTELELERGGYYRFSDADFRAVKQQQDDGLDYRVGLVATVFERDEKIKRAMKILDEESALRFQVGSVTIWLKAYVWTEDENLKFRRKADRMVRLVCPSLNVFAGMRDGWAGLPQQN</sequence>
<dbReference type="EMBL" id="WOWR01000033">
    <property type="protein sequence ID" value="KAF0252927.1"/>
    <property type="molecule type" value="Genomic_DNA"/>
</dbReference>
<dbReference type="RefSeq" id="WP_049277758.1">
    <property type="nucleotide sequence ID" value="NZ_BSKD01000007.1"/>
</dbReference>